<dbReference type="EMBL" id="JAQIZT010000002">
    <property type="protein sequence ID" value="KAJ7006630.1"/>
    <property type="molecule type" value="Genomic_DNA"/>
</dbReference>
<dbReference type="AlphaFoldDB" id="A0AAD6RCW0"/>
<gene>
    <name evidence="1" type="ORF">NC653_005859</name>
</gene>
<dbReference type="Proteomes" id="UP001164929">
    <property type="component" value="Chromosome 2"/>
</dbReference>
<proteinExistence type="predicted"/>
<protein>
    <submittedName>
        <fullName evidence="1">Uncharacterized protein</fullName>
    </submittedName>
</protein>
<keyword evidence="2" id="KW-1185">Reference proteome</keyword>
<reference evidence="1" key="1">
    <citation type="journal article" date="2023" name="Mol. Ecol. Resour.">
        <title>Chromosome-level genome assembly of a triploid poplar Populus alba 'Berolinensis'.</title>
        <authorList>
            <person name="Chen S."/>
            <person name="Yu Y."/>
            <person name="Wang X."/>
            <person name="Wang S."/>
            <person name="Zhang T."/>
            <person name="Zhou Y."/>
            <person name="He R."/>
            <person name="Meng N."/>
            <person name="Wang Y."/>
            <person name="Liu W."/>
            <person name="Liu Z."/>
            <person name="Liu J."/>
            <person name="Guo Q."/>
            <person name="Huang H."/>
            <person name="Sederoff R.R."/>
            <person name="Wang G."/>
            <person name="Qu G."/>
            <person name="Chen S."/>
        </authorList>
    </citation>
    <scope>NUCLEOTIDE SEQUENCE</scope>
    <source>
        <strain evidence="1">SC-2020</strain>
    </source>
</reference>
<comment type="caution">
    <text evidence="1">The sequence shown here is derived from an EMBL/GenBank/DDBJ whole genome shotgun (WGS) entry which is preliminary data.</text>
</comment>
<evidence type="ECO:0000313" key="1">
    <source>
        <dbReference type="EMBL" id="KAJ7006630.1"/>
    </source>
</evidence>
<sequence>MVASHFSQIDQVSLSKEILDCGMGLWEKAESRFAARSPDPWDSNDDFMNQSMWVRAWNPSEFCGMNLAKDCGSPLATPVAGVFGSEDR</sequence>
<name>A0AAD6RCW0_9ROSI</name>
<evidence type="ECO:0000313" key="2">
    <source>
        <dbReference type="Proteomes" id="UP001164929"/>
    </source>
</evidence>
<accession>A0AAD6RCW0</accession>
<organism evidence="1 2">
    <name type="scientific">Populus alba x Populus x berolinensis</name>
    <dbReference type="NCBI Taxonomy" id="444605"/>
    <lineage>
        <taxon>Eukaryota</taxon>
        <taxon>Viridiplantae</taxon>
        <taxon>Streptophyta</taxon>
        <taxon>Embryophyta</taxon>
        <taxon>Tracheophyta</taxon>
        <taxon>Spermatophyta</taxon>
        <taxon>Magnoliopsida</taxon>
        <taxon>eudicotyledons</taxon>
        <taxon>Gunneridae</taxon>
        <taxon>Pentapetalae</taxon>
        <taxon>rosids</taxon>
        <taxon>fabids</taxon>
        <taxon>Malpighiales</taxon>
        <taxon>Salicaceae</taxon>
        <taxon>Saliceae</taxon>
        <taxon>Populus</taxon>
    </lineage>
</organism>